<proteinExistence type="predicted"/>
<feature type="signal peptide" evidence="1">
    <location>
        <begin position="1"/>
        <end position="19"/>
    </location>
</feature>
<dbReference type="AlphaFoldDB" id="X8E3E6"/>
<evidence type="ECO:0000313" key="3">
    <source>
        <dbReference type="Proteomes" id="UP000023351"/>
    </source>
</evidence>
<keyword evidence="1" id="KW-0732">Signal</keyword>
<organism evidence="2 3">
    <name type="scientific">Mycobacteroides abscessus subsp. bolletii 1513</name>
    <dbReference type="NCBI Taxonomy" id="1299321"/>
    <lineage>
        <taxon>Bacteria</taxon>
        <taxon>Bacillati</taxon>
        <taxon>Actinomycetota</taxon>
        <taxon>Actinomycetes</taxon>
        <taxon>Mycobacteriales</taxon>
        <taxon>Mycobacteriaceae</taxon>
        <taxon>Mycobacteroides</taxon>
        <taxon>Mycobacteroides abscessus</taxon>
    </lineage>
</organism>
<feature type="chain" id="PRO_5039727738" evidence="1">
    <location>
        <begin position="20"/>
        <end position="39"/>
    </location>
</feature>
<protein>
    <submittedName>
        <fullName evidence="2">Uncharacterized protein</fullName>
    </submittedName>
</protein>
<evidence type="ECO:0000256" key="1">
    <source>
        <dbReference type="SAM" id="SignalP"/>
    </source>
</evidence>
<comment type="caution">
    <text evidence="2">The sequence shown here is derived from an EMBL/GenBank/DDBJ whole genome shotgun (WGS) entry which is preliminary data.</text>
</comment>
<gene>
    <name evidence="2" type="ORF">I540_0424</name>
</gene>
<accession>X8E3E6</accession>
<dbReference type="EMBL" id="JAOJ01000001">
    <property type="protein sequence ID" value="EUA74345.1"/>
    <property type="molecule type" value="Genomic_DNA"/>
</dbReference>
<reference evidence="2 3" key="1">
    <citation type="submission" date="2013-12" db="EMBL/GenBank/DDBJ databases">
        <authorList>
            <person name="Zelazny A."/>
            <person name="Olivier K."/>
            <person name="Holland S."/>
            <person name="Lenaerts A."/>
            <person name="Ordway D."/>
            <person name="DeGroote M.A."/>
            <person name="Parker T."/>
            <person name="Sizemore C."/>
            <person name="Tallon L.J."/>
            <person name="Sadzewicz L.K."/>
            <person name="Sengamalay N."/>
            <person name="Fraser C.M."/>
            <person name="Hine E."/>
            <person name="Shefchek K.A."/>
            <person name="Das S.P."/>
            <person name="Tettelin H."/>
        </authorList>
    </citation>
    <scope>NUCLEOTIDE SEQUENCE [LARGE SCALE GENOMIC DNA]</scope>
    <source>
        <strain evidence="2 3">1513</strain>
    </source>
</reference>
<evidence type="ECO:0000313" key="2">
    <source>
        <dbReference type="EMBL" id="EUA74345.1"/>
    </source>
</evidence>
<name>X8E3E6_9MYCO</name>
<sequence>MGAFSISTVLSPLCAAVSAATMPAPPLPTTTTSYSCSVM</sequence>
<dbReference type="Proteomes" id="UP000023351">
    <property type="component" value="Unassembled WGS sequence"/>
</dbReference>
<dbReference type="PATRIC" id="fig|1299321.3.peg.402"/>